<keyword evidence="8 11" id="KW-0067">ATP-binding</keyword>
<dbReference type="RefSeq" id="WP_090677356.1">
    <property type="nucleotide sequence ID" value="NZ_FORU01000001.1"/>
</dbReference>
<feature type="domain" description="Cytidyltransferase-like" evidence="12">
    <location>
        <begin position="5"/>
        <end position="168"/>
    </location>
</feature>
<organism evidence="13 14">
    <name type="scientific">Myroides guanonis</name>
    <dbReference type="NCBI Taxonomy" id="1150112"/>
    <lineage>
        <taxon>Bacteria</taxon>
        <taxon>Pseudomonadati</taxon>
        <taxon>Bacteroidota</taxon>
        <taxon>Flavobacteriia</taxon>
        <taxon>Flavobacteriales</taxon>
        <taxon>Flavobacteriaceae</taxon>
        <taxon>Myroides</taxon>
    </lineage>
</organism>
<dbReference type="CDD" id="cd02165">
    <property type="entry name" value="NMNAT"/>
    <property type="match status" value="1"/>
</dbReference>
<sequence length="196" mass="23233">MKIGLYFGTFNPIHIGHLVIANHITQYTDVDEVWMIVTPHSPLKKKRGLLEDYHRLHMVHLATEAYDRLKASDIEFSLPQPNYTIDTMAYLHEKHPNHEFSLIMGEDNLDSFHKWKNYELLLERYSLIVYPRVYKEKSTHNTSLLKHSSVHFVRNAPIMEISSTFIREAIKENKDIRPLIDSKVWGYINHNLFYKK</sequence>
<proteinExistence type="inferred from homology"/>
<dbReference type="InterPro" id="IPR004821">
    <property type="entry name" value="Cyt_trans-like"/>
</dbReference>
<dbReference type="Proteomes" id="UP000243887">
    <property type="component" value="Unassembled WGS sequence"/>
</dbReference>
<comment type="pathway">
    <text evidence="2 11">Cofactor biosynthesis; NAD(+) biosynthesis; deamido-NAD(+) from nicotinate D-ribonucleotide: step 1/1.</text>
</comment>
<evidence type="ECO:0000256" key="3">
    <source>
        <dbReference type="ARBA" id="ARBA00009014"/>
    </source>
</evidence>
<keyword evidence="14" id="KW-1185">Reference proteome</keyword>
<gene>
    <name evidence="11" type="primary">nadD</name>
    <name evidence="13" type="ORF">SAMN04487893_10129</name>
</gene>
<keyword evidence="4 11" id="KW-0662">Pyridine nucleotide biosynthesis</keyword>
<dbReference type="NCBIfam" id="TIGR00125">
    <property type="entry name" value="cyt_tran_rel"/>
    <property type="match status" value="1"/>
</dbReference>
<evidence type="ECO:0000256" key="5">
    <source>
        <dbReference type="ARBA" id="ARBA00022679"/>
    </source>
</evidence>
<dbReference type="OrthoDB" id="5295945at2"/>
<comment type="catalytic activity">
    <reaction evidence="10 11">
        <text>nicotinate beta-D-ribonucleotide + ATP + H(+) = deamido-NAD(+) + diphosphate</text>
        <dbReference type="Rhea" id="RHEA:22860"/>
        <dbReference type="ChEBI" id="CHEBI:15378"/>
        <dbReference type="ChEBI" id="CHEBI:30616"/>
        <dbReference type="ChEBI" id="CHEBI:33019"/>
        <dbReference type="ChEBI" id="CHEBI:57502"/>
        <dbReference type="ChEBI" id="CHEBI:58437"/>
        <dbReference type="EC" id="2.7.7.18"/>
    </reaction>
</comment>
<dbReference type="AlphaFoldDB" id="A0A1I3KQ12"/>
<evidence type="ECO:0000256" key="7">
    <source>
        <dbReference type="ARBA" id="ARBA00022741"/>
    </source>
</evidence>
<evidence type="ECO:0000256" key="10">
    <source>
        <dbReference type="ARBA" id="ARBA00048721"/>
    </source>
</evidence>
<dbReference type="HAMAP" id="MF_00244">
    <property type="entry name" value="NaMN_adenylyltr"/>
    <property type="match status" value="1"/>
</dbReference>
<evidence type="ECO:0000256" key="2">
    <source>
        <dbReference type="ARBA" id="ARBA00005019"/>
    </source>
</evidence>
<dbReference type="GO" id="GO:0005524">
    <property type="term" value="F:ATP binding"/>
    <property type="evidence" value="ECO:0007669"/>
    <property type="project" value="UniProtKB-KW"/>
</dbReference>
<keyword evidence="7 11" id="KW-0547">Nucleotide-binding</keyword>
<keyword evidence="9 11" id="KW-0520">NAD</keyword>
<dbReference type="PANTHER" id="PTHR39321:SF3">
    <property type="entry name" value="PHOSPHOPANTETHEINE ADENYLYLTRANSFERASE"/>
    <property type="match status" value="1"/>
</dbReference>
<dbReference type="Pfam" id="PF01467">
    <property type="entry name" value="CTP_transf_like"/>
    <property type="match status" value="1"/>
</dbReference>
<keyword evidence="6 11" id="KW-0548">Nucleotidyltransferase</keyword>
<evidence type="ECO:0000256" key="11">
    <source>
        <dbReference type="HAMAP-Rule" id="MF_00244"/>
    </source>
</evidence>
<dbReference type="InterPro" id="IPR005248">
    <property type="entry name" value="NadD/NMNAT"/>
</dbReference>
<accession>A0A1I3KQ12</accession>
<dbReference type="EC" id="2.7.7.18" evidence="11"/>
<dbReference type="STRING" id="1150112.SAMN04487893_10129"/>
<comment type="function">
    <text evidence="1 11">Catalyzes the reversible adenylation of nicotinate mononucleotide (NaMN) to nicotinic acid adenine dinucleotide (NaAD).</text>
</comment>
<dbReference type="GO" id="GO:0009435">
    <property type="term" value="P:NAD+ biosynthetic process"/>
    <property type="evidence" value="ECO:0007669"/>
    <property type="project" value="UniProtKB-UniRule"/>
</dbReference>
<comment type="similarity">
    <text evidence="3 11">Belongs to the NadD family.</text>
</comment>
<evidence type="ECO:0000313" key="13">
    <source>
        <dbReference type="EMBL" id="SFI74589.1"/>
    </source>
</evidence>
<evidence type="ECO:0000256" key="9">
    <source>
        <dbReference type="ARBA" id="ARBA00023027"/>
    </source>
</evidence>
<protein>
    <recommendedName>
        <fullName evidence="11">Probable nicotinate-nucleotide adenylyltransferase</fullName>
        <ecNumber evidence="11">2.7.7.18</ecNumber>
    </recommendedName>
    <alternativeName>
        <fullName evidence="11">Deamido-NAD(+) diphosphorylase</fullName>
    </alternativeName>
    <alternativeName>
        <fullName evidence="11">Deamido-NAD(+) pyrophosphorylase</fullName>
    </alternativeName>
    <alternativeName>
        <fullName evidence="11">Nicotinate mononucleotide adenylyltransferase</fullName>
        <shortName evidence="11">NaMN adenylyltransferase</shortName>
    </alternativeName>
</protein>
<evidence type="ECO:0000256" key="6">
    <source>
        <dbReference type="ARBA" id="ARBA00022695"/>
    </source>
</evidence>
<dbReference type="PANTHER" id="PTHR39321">
    <property type="entry name" value="NICOTINATE-NUCLEOTIDE ADENYLYLTRANSFERASE-RELATED"/>
    <property type="match status" value="1"/>
</dbReference>
<evidence type="ECO:0000313" key="14">
    <source>
        <dbReference type="Proteomes" id="UP000243887"/>
    </source>
</evidence>
<dbReference type="NCBIfam" id="TIGR00482">
    <property type="entry name" value="nicotinate (nicotinamide) nucleotide adenylyltransferase"/>
    <property type="match status" value="1"/>
</dbReference>
<reference evidence="14" key="1">
    <citation type="submission" date="2016-10" db="EMBL/GenBank/DDBJ databases">
        <authorList>
            <person name="Varghese N."/>
            <person name="Submissions S."/>
        </authorList>
    </citation>
    <scope>NUCLEOTIDE SEQUENCE [LARGE SCALE GENOMIC DNA]</scope>
    <source>
        <strain evidence="14">DSM 26542</strain>
    </source>
</reference>
<keyword evidence="5 11" id="KW-0808">Transferase</keyword>
<dbReference type="Gene3D" id="3.40.50.620">
    <property type="entry name" value="HUPs"/>
    <property type="match status" value="1"/>
</dbReference>
<dbReference type="GO" id="GO:0004515">
    <property type="term" value="F:nicotinate-nucleotide adenylyltransferase activity"/>
    <property type="evidence" value="ECO:0007669"/>
    <property type="project" value="UniProtKB-UniRule"/>
</dbReference>
<evidence type="ECO:0000256" key="1">
    <source>
        <dbReference type="ARBA" id="ARBA00002324"/>
    </source>
</evidence>
<evidence type="ECO:0000256" key="4">
    <source>
        <dbReference type="ARBA" id="ARBA00022642"/>
    </source>
</evidence>
<dbReference type="UniPathway" id="UPA00253">
    <property type="reaction ID" value="UER00332"/>
</dbReference>
<name>A0A1I3KQ12_9FLAO</name>
<dbReference type="InterPro" id="IPR014729">
    <property type="entry name" value="Rossmann-like_a/b/a_fold"/>
</dbReference>
<evidence type="ECO:0000259" key="12">
    <source>
        <dbReference type="Pfam" id="PF01467"/>
    </source>
</evidence>
<evidence type="ECO:0000256" key="8">
    <source>
        <dbReference type="ARBA" id="ARBA00022840"/>
    </source>
</evidence>
<dbReference type="EMBL" id="FORU01000001">
    <property type="protein sequence ID" value="SFI74589.1"/>
    <property type="molecule type" value="Genomic_DNA"/>
</dbReference>
<dbReference type="SUPFAM" id="SSF52374">
    <property type="entry name" value="Nucleotidylyl transferase"/>
    <property type="match status" value="1"/>
</dbReference>